<organism evidence="2 3">
    <name type="scientific">Curvibacter microcysteis</name>
    <dbReference type="NCBI Taxonomy" id="3026419"/>
    <lineage>
        <taxon>Bacteria</taxon>
        <taxon>Pseudomonadati</taxon>
        <taxon>Pseudomonadota</taxon>
        <taxon>Betaproteobacteria</taxon>
        <taxon>Burkholderiales</taxon>
        <taxon>Comamonadaceae</taxon>
        <taxon>Curvibacter</taxon>
    </lineage>
</organism>
<dbReference type="Proteomes" id="UP001528672">
    <property type="component" value="Unassembled WGS sequence"/>
</dbReference>
<dbReference type="EMBL" id="JAQSIO010000006">
    <property type="protein sequence ID" value="MDD0816061.1"/>
    <property type="molecule type" value="Genomic_DNA"/>
</dbReference>
<protein>
    <submittedName>
        <fullName evidence="2">DNA-binding domain-containing protein</fullName>
    </submittedName>
</protein>
<reference evidence="2 3" key="1">
    <citation type="submission" date="2023-02" db="EMBL/GenBank/DDBJ databases">
        <title>Bacterial whole genome sequence for Curvibacter sp. HBC28.</title>
        <authorList>
            <person name="Le V."/>
            <person name="Ko S.-R."/>
            <person name="Ahn C.-Y."/>
            <person name="Oh H.-M."/>
        </authorList>
    </citation>
    <scope>NUCLEOTIDE SEQUENCE [LARGE SCALE GENOMIC DNA]</scope>
    <source>
        <strain evidence="2 3">HBC28</strain>
    </source>
</reference>
<dbReference type="InterPro" id="IPR018640">
    <property type="entry name" value="DUF2063"/>
</dbReference>
<evidence type="ECO:0000313" key="2">
    <source>
        <dbReference type="EMBL" id="MDD0816061.1"/>
    </source>
</evidence>
<keyword evidence="2" id="KW-0238">DNA-binding</keyword>
<sequence>MSTDTQALAEQQAQLLAAIWQASAADDPGPWSPTGLQAYRGNAQALAERVFSAAYPVLRQCLGEDSWAALARDHGRDVPPRCGDLAHWGEGLADWLEPRLQAHDLPQWMPELARAEWQLHRLAAWPDGTADPASLARLLHEAPEALALRLAPGTALRTSRWPLASLLHAHGAGTGQGSAEPAAKPDPQALQAVGELLRQGVGETVLFWRAGWRPRAQALSPSEAAWFESLLSQPHLGAALDAFGQTGLALDLSAWLEQALHQQWLIAVQDAPASTPPP</sequence>
<comment type="caution">
    <text evidence="2">The sequence shown here is derived from an EMBL/GenBank/DDBJ whole genome shotgun (WGS) entry which is preliminary data.</text>
</comment>
<gene>
    <name evidence="2" type="ORF">PSQ39_15595</name>
</gene>
<dbReference type="Pfam" id="PF09836">
    <property type="entry name" value="DUF2063"/>
    <property type="match status" value="1"/>
</dbReference>
<feature type="domain" description="Putative DNA-binding" evidence="1">
    <location>
        <begin position="11"/>
        <end position="96"/>
    </location>
</feature>
<evidence type="ECO:0000259" key="1">
    <source>
        <dbReference type="Pfam" id="PF09836"/>
    </source>
</evidence>
<dbReference type="GO" id="GO:0003677">
    <property type="term" value="F:DNA binding"/>
    <property type="evidence" value="ECO:0007669"/>
    <property type="project" value="UniProtKB-KW"/>
</dbReference>
<dbReference type="Gene3D" id="1.10.150.690">
    <property type="entry name" value="DUF2063"/>
    <property type="match status" value="1"/>
</dbReference>
<dbReference type="RefSeq" id="WP_273927759.1">
    <property type="nucleotide sequence ID" value="NZ_JAQSIO010000006.1"/>
</dbReference>
<proteinExistence type="predicted"/>
<keyword evidence="3" id="KW-1185">Reference proteome</keyword>
<evidence type="ECO:0000313" key="3">
    <source>
        <dbReference type="Proteomes" id="UP001528672"/>
    </source>
</evidence>
<dbReference type="InterPro" id="IPR044922">
    <property type="entry name" value="DUF2063_N_sf"/>
</dbReference>
<name>A0ABT5MLL7_9BURK</name>
<accession>A0ABT5MLL7</accession>